<dbReference type="EnsemblProtists" id="EKX37668">
    <property type="protein sequence ID" value="EKX37668"/>
    <property type="gene ID" value="GUITHDRAFT_116145"/>
</dbReference>
<dbReference type="InterPro" id="IPR007667">
    <property type="entry name" value="Hypoxia_induced_domain"/>
</dbReference>
<evidence type="ECO:0000256" key="5">
    <source>
        <dbReference type="ARBA" id="ARBA00023136"/>
    </source>
</evidence>
<dbReference type="OrthoDB" id="6604018at2759"/>
<comment type="subcellular location">
    <subcellularLocation>
        <location evidence="1">Mitochondrion membrane</location>
    </subcellularLocation>
</comment>
<dbReference type="PROSITE" id="PS51503">
    <property type="entry name" value="HIG1"/>
    <property type="match status" value="1"/>
</dbReference>
<evidence type="ECO:0000259" key="7">
    <source>
        <dbReference type="PROSITE" id="PS51503"/>
    </source>
</evidence>
<feature type="transmembrane region" description="Helical" evidence="6">
    <location>
        <begin position="40"/>
        <end position="59"/>
    </location>
</feature>
<dbReference type="KEGG" id="gtt:GUITHDRAFT_116145"/>
<evidence type="ECO:0000256" key="2">
    <source>
        <dbReference type="ARBA" id="ARBA00022692"/>
    </source>
</evidence>
<dbReference type="Pfam" id="PF04588">
    <property type="entry name" value="HIG_1_N"/>
    <property type="match status" value="1"/>
</dbReference>
<dbReference type="GO" id="GO:0031966">
    <property type="term" value="C:mitochondrial membrane"/>
    <property type="evidence" value="ECO:0007669"/>
    <property type="project" value="UniProtKB-SubCell"/>
</dbReference>
<reference evidence="9" key="3">
    <citation type="submission" date="2016-03" db="UniProtKB">
        <authorList>
            <consortium name="EnsemblProtists"/>
        </authorList>
    </citation>
    <scope>IDENTIFICATION</scope>
</reference>
<dbReference type="Proteomes" id="UP000011087">
    <property type="component" value="Unassembled WGS sequence"/>
</dbReference>
<dbReference type="PANTHER" id="PTHR12297">
    <property type="entry name" value="HYPOXIA-INDUCBILE GENE 1 HIG1 -RELATED"/>
    <property type="match status" value="1"/>
</dbReference>
<dbReference type="PaxDb" id="55529-EKX37668"/>
<keyword evidence="3 6" id="KW-1133">Transmembrane helix</keyword>
<dbReference type="PANTHER" id="PTHR12297:SF3">
    <property type="entry name" value="HIG1 DOMAIN FAMILY MEMBER 1A"/>
    <property type="match status" value="1"/>
</dbReference>
<name>L1IN26_GUITC</name>
<organism evidence="8">
    <name type="scientific">Guillardia theta (strain CCMP2712)</name>
    <name type="common">Cryptophyte</name>
    <dbReference type="NCBI Taxonomy" id="905079"/>
    <lineage>
        <taxon>Eukaryota</taxon>
        <taxon>Cryptophyceae</taxon>
        <taxon>Pyrenomonadales</taxon>
        <taxon>Geminigeraceae</taxon>
        <taxon>Guillardia</taxon>
    </lineage>
</organism>
<feature type="transmembrane region" description="Helical" evidence="6">
    <location>
        <begin position="80"/>
        <end position="97"/>
    </location>
</feature>
<keyword evidence="10" id="KW-1185">Reference proteome</keyword>
<sequence length="107" mass="11809">MLGLGSCILLQQGSLGMEDNAKANKTEISDFDRFLYRYLGAQSPVVPLGCVITAGILLSGFRQFQKGNKMASQVFMRARVVAQGVTLGFMMTSIYIRDKQKRLGIEL</sequence>
<reference evidence="8 10" key="1">
    <citation type="journal article" date="2012" name="Nature">
        <title>Algal genomes reveal evolutionary mosaicism and the fate of nucleomorphs.</title>
        <authorList>
            <consortium name="DOE Joint Genome Institute"/>
            <person name="Curtis B.A."/>
            <person name="Tanifuji G."/>
            <person name="Burki F."/>
            <person name="Gruber A."/>
            <person name="Irimia M."/>
            <person name="Maruyama S."/>
            <person name="Arias M.C."/>
            <person name="Ball S.G."/>
            <person name="Gile G.H."/>
            <person name="Hirakawa Y."/>
            <person name="Hopkins J.F."/>
            <person name="Kuo A."/>
            <person name="Rensing S.A."/>
            <person name="Schmutz J."/>
            <person name="Symeonidi A."/>
            <person name="Elias M."/>
            <person name="Eveleigh R.J."/>
            <person name="Herman E.K."/>
            <person name="Klute M.J."/>
            <person name="Nakayama T."/>
            <person name="Obornik M."/>
            <person name="Reyes-Prieto A."/>
            <person name="Armbrust E.V."/>
            <person name="Aves S.J."/>
            <person name="Beiko R.G."/>
            <person name="Coutinho P."/>
            <person name="Dacks J.B."/>
            <person name="Durnford D.G."/>
            <person name="Fast N.M."/>
            <person name="Green B.R."/>
            <person name="Grisdale C.J."/>
            <person name="Hempel F."/>
            <person name="Henrissat B."/>
            <person name="Hoppner M.P."/>
            <person name="Ishida K."/>
            <person name="Kim E."/>
            <person name="Koreny L."/>
            <person name="Kroth P.G."/>
            <person name="Liu Y."/>
            <person name="Malik S.B."/>
            <person name="Maier U.G."/>
            <person name="McRose D."/>
            <person name="Mock T."/>
            <person name="Neilson J.A."/>
            <person name="Onodera N.T."/>
            <person name="Poole A.M."/>
            <person name="Pritham E.J."/>
            <person name="Richards T.A."/>
            <person name="Rocap G."/>
            <person name="Roy S.W."/>
            <person name="Sarai C."/>
            <person name="Schaack S."/>
            <person name="Shirato S."/>
            <person name="Slamovits C.H."/>
            <person name="Spencer D.F."/>
            <person name="Suzuki S."/>
            <person name="Worden A.Z."/>
            <person name="Zauner S."/>
            <person name="Barry K."/>
            <person name="Bell C."/>
            <person name="Bharti A.K."/>
            <person name="Crow J.A."/>
            <person name="Grimwood J."/>
            <person name="Kramer R."/>
            <person name="Lindquist E."/>
            <person name="Lucas S."/>
            <person name="Salamov A."/>
            <person name="McFadden G.I."/>
            <person name="Lane C.E."/>
            <person name="Keeling P.J."/>
            <person name="Gray M.W."/>
            <person name="Grigoriev I.V."/>
            <person name="Archibald J.M."/>
        </authorList>
    </citation>
    <scope>NUCLEOTIDE SEQUENCE</scope>
    <source>
        <strain evidence="8 10">CCMP2712</strain>
    </source>
</reference>
<protein>
    <recommendedName>
        <fullName evidence="7">HIG1 domain-containing protein</fullName>
    </recommendedName>
</protein>
<keyword evidence="4" id="KW-0496">Mitochondrion</keyword>
<gene>
    <name evidence="8" type="ORF">GUITHDRAFT_116145</name>
</gene>
<proteinExistence type="predicted"/>
<evidence type="ECO:0000256" key="3">
    <source>
        <dbReference type="ARBA" id="ARBA00022989"/>
    </source>
</evidence>
<evidence type="ECO:0000256" key="6">
    <source>
        <dbReference type="SAM" id="Phobius"/>
    </source>
</evidence>
<evidence type="ECO:0000256" key="4">
    <source>
        <dbReference type="ARBA" id="ARBA00023128"/>
    </source>
</evidence>
<accession>L1IN26</accession>
<dbReference type="GeneID" id="17294432"/>
<keyword evidence="2 6" id="KW-0812">Transmembrane</keyword>
<keyword evidence="5 6" id="KW-0472">Membrane</keyword>
<evidence type="ECO:0000313" key="10">
    <source>
        <dbReference type="Proteomes" id="UP000011087"/>
    </source>
</evidence>
<dbReference type="STRING" id="905079.L1IN26"/>
<dbReference type="RefSeq" id="XP_005824648.1">
    <property type="nucleotide sequence ID" value="XM_005824591.1"/>
</dbReference>
<dbReference type="HOGENOM" id="CLU_2215020_0_0_1"/>
<evidence type="ECO:0000256" key="1">
    <source>
        <dbReference type="ARBA" id="ARBA00004325"/>
    </source>
</evidence>
<dbReference type="AlphaFoldDB" id="L1IN26"/>
<dbReference type="Gene3D" id="6.10.140.1320">
    <property type="match status" value="1"/>
</dbReference>
<evidence type="ECO:0000313" key="8">
    <source>
        <dbReference type="EMBL" id="EKX37668.1"/>
    </source>
</evidence>
<reference evidence="10" key="2">
    <citation type="submission" date="2012-11" db="EMBL/GenBank/DDBJ databases">
        <authorList>
            <person name="Kuo A."/>
            <person name="Curtis B.A."/>
            <person name="Tanifuji G."/>
            <person name="Burki F."/>
            <person name="Gruber A."/>
            <person name="Irimia M."/>
            <person name="Maruyama S."/>
            <person name="Arias M.C."/>
            <person name="Ball S.G."/>
            <person name="Gile G.H."/>
            <person name="Hirakawa Y."/>
            <person name="Hopkins J.F."/>
            <person name="Rensing S.A."/>
            <person name="Schmutz J."/>
            <person name="Symeonidi A."/>
            <person name="Elias M."/>
            <person name="Eveleigh R.J."/>
            <person name="Herman E.K."/>
            <person name="Klute M.J."/>
            <person name="Nakayama T."/>
            <person name="Obornik M."/>
            <person name="Reyes-Prieto A."/>
            <person name="Armbrust E.V."/>
            <person name="Aves S.J."/>
            <person name="Beiko R.G."/>
            <person name="Coutinho P."/>
            <person name="Dacks J.B."/>
            <person name="Durnford D.G."/>
            <person name="Fast N.M."/>
            <person name="Green B.R."/>
            <person name="Grisdale C."/>
            <person name="Hempe F."/>
            <person name="Henrissat B."/>
            <person name="Hoppner M.P."/>
            <person name="Ishida K.-I."/>
            <person name="Kim E."/>
            <person name="Koreny L."/>
            <person name="Kroth P.G."/>
            <person name="Liu Y."/>
            <person name="Malik S.-B."/>
            <person name="Maier U.G."/>
            <person name="McRose D."/>
            <person name="Mock T."/>
            <person name="Neilson J.A."/>
            <person name="Onodera N.T."/>
            <person name="Poole A.M."/>
            <person name="Pritham E.J."/>
            <person name="Richards T.A."/>
            <person name="Rocap G."/>
            <person name="Roy S.W."/>
            <person name="Sarai C."/>
            <person name="Schaack S."/>
            <person name="Shirato S."/>
            <person name="Slamovits C.H."/>
            <person name="Spencer D.F."/>
            <person name="Suzuki S."/>
            <person name="Worden A.Z."/>
            <person name="Zauner S."/>
            <person name="Barry K."/>
            <person name="Bell C."/>
            <person name="Bharti A.K."/>
            <person name="Crow J.A."/>
            <person name="Grimwood J."/>
            <person name="Kramer R."/>
            <person name="Lindquist E."/>
            <person name="Lucas S."/>
            <person name="Salamov A."/>
            <person name="McFadden G.I."/>
            <person name="Lane C.E."/>
            <person name="Keeling P.J."/>
            <person name="Gray M.W."/>
            <person name="Grigoriev I.V."/>
            <person name="Archibald J.M."/>
        </authorList>
    </citation>
    <scope>NUCLEOTIDE SEQUENCE</scope>
    <source>
        <strain evidence="10">CCMP2712</strain>
    </source>
</reference>
<dbReference type="EMBL" id="JH993056">
    <property type="protein sequence ID" value="EKX37668.1"/>
    <property type="molecule type" value="Genomic_DNA"/>
</dbReference>
<evidence type="ECO:0000313" key="9">
    <source>
        <dbReference type="EnsemblProtists" id="EKX37668"/>
    </source>
</evidence>
<feature type="domain" description="HIG1" evidence="7">
    <location>
        <begin position="12"/>
        <end position="107"/>
    </location>
</feature>
<dbReference type="TCDB" id="8.A.112.1.7">
    <property type="family name" value="the respiratory supercomplex factor (rcf) family"/>
</dbReference>
<dbReference type="InterPro" id="IPR050355">
    <property type="entry name" value="RCF1"/>
</dbReference>